<keyword evidence="3" id="KW-0479">Metal-binding</keyword>
<evidence type="ECO:0000256" key="2">
    <source>
        <dbReference type="ARBA" id="ARBA00022691"/>
    </source>
</evidence>
<dbReference type="CDD" id="cd01335">
    <property type="entry name" value="Radical_SAM"/>
    <property type="match status" value="1"/>
</dbReference>
<keyword evidence="2" id="KW-0949">S-adenosyl-L-methionine</keyword>
<dbReference type="InterPro" id="IPR023867">
    <property type="entry name" value="Sulphatase_maturase_rSAM"/>
</dbReference>
<dbReference type="Proteomes" id="UP000245412">
    <property type="component" value="Unassembled WGS sequence"/>
</dbReference>
<dbReference type="PROSITE" id="PS51918">
    <property type="entry name" value="RADICAL_SAM"/>
    <property type="match status" value="1"/>
</dbReference>
<organism evidence="8 9">
    <name type="scientific">Murimonas intestini</name>
    <dbReference type="NCBI Taxonomy" id="1337051"/>
    <lineage>
        <taxon>Bacteria</taxon>
        <taxon>Bacillati</taxon>
        <taxon>Bacillota</taxon>
        <taxon>Clostridia</taxon>
        <taxon>Lachnospirales</taxon>
        <taxon>Lachnospiraceae</taxon>
        <taxon>Murimonas</taxon>
    </lineage>
</organism>
<reference evidence="8 9" key="1">
    <citation type="submission" date="2018-05" db="EMBL/GenBank/DDBJ databases">
        <authorList>
            <person name="Goeker M."/>
            <person name="Huntemann M."/>
            <person name="Clum A."/>
            <person name="Pillay M."/>
            <person name="Palaniappan K."/>
            <person name="Varghese N."/>
            <person name="Mikhailova N."/>
            <person name="Stamatis D."/>
            <person name="Reddy T."/>
            <person name="Daum C."/>
            <person name="Shapiro N."/>
            <person name="Ivanova N."/>
            <person name="Kyrpides N."/>
            <person name="Woyke T."/>
        </authorList>
    </citation>
    <scope>NUCLEOTIDE SEQUENCE [LARGE SCALE GENOMIC DNA]</scope>
    <source>
        <strain evidence="8 9">DSM 26524</strain>
    </source>
</reference>
<name>A0AB73T2L6_9FIRM</name>
<dbReference type="SFLD" id="SFLDS00029">
    <property type="entry name" value="Radical_SAM"/>
    <property type="match status" value="1"/>
</dbReference>
<keyword evidence="5" id="KW-0411">Iron-sulfur</keyword>
<dbReference type="InterPro" id="IPR058240">
    <property type="entry name" value="rSAM_sf"/>
</dbReference>
<evidence type="ECO:0000256" key="6">
    <source>
        <dbReference type="ARBA" id="ARBA00023601"/>
    </source>
</evidence>
<keyword evidence="9" id="KW-1185">Reference proteome</keyword>
<comment type="similarity">
    <text evidence="6">Belongs to the radical SAM superfamily. Anaerobic sulfatase-maturating enzyme family.</text>
</comment>
<evidence type="ECO:0000313" key="8">
    <source>
        <dbReference type="EMBL" id="PWJ74616.1"/>
    </source>
</evidence>
<dbReference type="Gene3D" id="3.20.20.70">
    <property type="entry name" value="Aldolase class I"/>
    <property type="match status" value="1"/>
</dbReference>
<dbReference type="InterPro" id="IPR034485">
    <property type="entry name" value="Anaerobic_Cys-type_sulfatase-m"/>
</dbReference>
<dbReference type="SFLD" id="SFLDG01067">
    <property type="entry name" value="SPASM/twitch_domain_containing"/>
    <property type="match status" value="1"/>
</dbReference>
<dbReference type="InterPro" id="IPR023885">
    <property type="entry name" value="4Fe4S-binding_SPASM_dom"/>
</dbReference>
<dbReference type="PANTHER" id="PTHR43273">
    <property type="entry name" value="ANAEROBIC SULFATASE-MATURATING ENZYME HOMOLOG ASLB-RELATED"/>
    <property type="match status" value="1"/>
</dbReference>
<dbReference type="RefSeq" id="WP_257497741.1">
    <property type="nucleotide sequence ID" value="NZ_JANKBI010000006.1"/>
</dbReference>
<dbReference type="GO" id="GO:0051536">
    <property type="term" value="F:iron-sulfur cluster binding"/>
    <property type="evidence" value="ECO:0007669"/>
    <property type="project" value="UniProtKB-KW"/>
</dbReference>
<dbReference type="SFLD" id="SFLDG01072">
    <property type="entry name" value="dehydrogenase_like"/>
    <property type="match status" value="1"/>
</dbReference>
<comment type="cofactor">
    <cofactor evidence="1">
        <name>[4Fe-4S] cluster</name>
        <dbReference type="ChEBI" id="CHEBI:49883"/>
    </cofactor>
</comment>
<dbReference type="SUPFAM" id="SSF102114">
    <property type="entry name" value="Radical SAM enzymes"/>
    <property type="match status" value="1"/>
</dbReference>
<dbReference type="GO" id="GO:0016491">
    <property type="term" value="F:oxidoreductase activity"/>
    <property type="evidence" value="ECO:0007669"/>
    <property type="project" value="InterPro"/>
</dbReference>
<comment type="caution">
    <text evidence="8">The sequence shown here is derived from an EMBL/GenBank/DDBJ whole genome shotgun (WGS) entry which is preliminary data.</text>
</comment>
<feature type="domain" description="Radical SAM core" evidence="7">
    <location>
        <begin position="1"/>
        <end position="241"/>
    </location>
</feature>
<evidence type="ECO:0000313" key="9">
    <source>
        <dbReference type="Proteomes" id="UP000245412"/>
    </source>
</evidence>
<dbReference type="SFLD" id="SFLDG01386">
    <property type="entry name" value="main_SPASM_domain-containing"/>
    <property type="match status" value="1"/>
</dbReference>
<dbReference type="Pfam" id="PF04055">
    <property type="entry name" value="Radical_SAM"/>
    <property type="match status" value="1"/>
</dbReference>
<protein>
    <recommendedName>
        <fullName evidence="7">Radical SAM core domain-containing protein</fullName>
    </recommendedName>
</protein>
<evidence type="ECO:0000256" key="5">
    <source>
        <dbReference type="ARBA" id="ARBA00023014"/>
    </source>
</evidence>
<evidence type="ECO:0000256" key="3">
    <source>
        <dbReference type="ARBA" id="ARBA00022723"/>
    </source>
</evidence>
<dbReference type="InterPro" id="IPR013785">
    <property type="entry name" value="Aldolase_TIM"/>
</dbReference>
<evidence type="ECO:0000256" key="1">
    <source>
        <dbReference type="ARBA" id="ARBA00001966"/>
    </source>
</evidence>
<dbReference type="EMBL" id="QGGY01000008">
    <property type="protein sequence ID" value="PWJ74616.1"/>
    <property type="molecule type" value="Genomic_DNA"/>
</dbReference>
<dbReference type="InterPro" id="IPR007197">
    <property type="entry name" value="rSAM"/>
</dbReference>
<evidence type="ECO:0000256" key="4">
    <source>
        <dbReference type="ARBA" id="ARBA00023004"/>
    </source>
</evidence>
<dbReference type="SFLD" id="SFLDG01384">
    <property type="entry name" value="thioether_bond_formation_requi"/>
    <property type="match status" value="1"/>
</dbReference>
<accession>A0AB73T2L6</accession>
<proteinExistence type="inferred from homology"/>
<sequence>MRYFSTLIKPASSLCNMRCRYCFYYDVVSNREVASYGVMDKETAVKLIERAFEYTPAPGQLTFAFQGGEPTLAGLDYYRFFVEEVRSRQQDGHTVAYAIQTNGQVLDEEWCRFLKENQFLVGLSLDGPREIHDFQRLDSSLKGTFDTTHRALNLLKRHKIEYNVLTVLTKQTAKKPQTLYRFFEKEKIDYVQVIPCLKALEAQDQPDKPFDLTPKLYSSFLKDFFALWYEGLRKDRYISVRQFDNLVWMMKGRPAEQCGMMGFCSPQFVVEADGGVYPCDFYVLDEYYSGNIMTSSFEEIRKAAGTERFIKYEEPQNSLCPSCPVRGLCGGGCKRYRSFYKAEPGYCPYQDFLCDAYDRLREIAENVTLE</sequence>
<dbReference type="PANTHER" id="PTHR43273:SF3">
    <property type="entry name" value="ANAEROBIC SULFATASE-MATURATING ENZYME HOMOLOG ASLB-RELATED"/>
    <property type="match status" value="1"/>
</dbReference>
<dbReference type="NCBIfam" id="TIGR04085">
    <property type="entry name" value="rSAM_more_4Fe4S"/>
    <property type="match status" value="1"/>
</dbReference>
<dbReference type="SFLD" id="SFLDF00289">
    <property type="entry name" value="anaerobic_Cys-type_sulfatase-m"/>
    <property type="match status" value="1"/>
</dbReference>
<gene>
    <name evidence="8" type="ORF">C7383_10845</name>
</gene>
<keyword evidence="4" id="KW-0408">Iron</keyword>
<dbReference type="GO" id="GO:0046872">
    <property type="term" value="F:metal ion binding"/>
    <property type="evidence" value="ECO:0007669"/>
    <property type="project" value="UniProtKB-KW"/>
</dbReference>
<dbReference type="Pfam" id="PF13186">
    <property type="entry name" value="SPASM"/>
    <property type="match status" value="1"/>
</dbReference>
<dbReference type="AlphaFoldDB" id="A0AB73T2L6"/>
<evidence type="ECO:0000259" key="7">
    <source>
        <dbReference type="PROSITE" id="PS51918"/>
    </source>
</evidence>